<dbReference type="EMBL" id="UGQS01000002">
    <property type="protein sequence ID" value="STZ76312.1"/>
    <property type="molecule type" value="Genomic_DNA"/>
</dbReference>
<sequence>MITRCPNCGAGHSLEVLVAHEEAREALAAVSGISDGLTRAAIRYLGLFRPSENALSFKRVAKLLNELQPLIAAGEIERNRKTYPAPRDAWIWAFEKTVEAARSGSIKELPLKSHGWLLQTLTYWQPPCTTVQAERPPRAKEAEQSKLRDGVGGLMAWANGGIDDG</sequence>
<organism evidence="1 2">
    <name type="scientific">Bergeriella denitrificans</name>
    <name type="common">Neisseria denitrificans</name>
    <dbReference type="NCBI Taxonomy" id="494"/>
    <lineage>
        <taxon>Bacteria</taxon>
        <taxon>Pseudomonadati</taxon>
        <taxon>Pseudomonadota</taxon>
        <taxon>Betaproteobacteria</taxon>
        <taxon>Neisseriales</taxon>
        <taxon>Neisseriaceae</taxon>
        <taxon>Bergeriella</taxon>
    </lineage>
</organism>
<dbReference type="Proteomes" id="UP000254651">
    <property type="component" value="Unassembled WGS sequence"/>
</dbReference>
<protein>
    <submittedName>
        <fullName evidence="1">Uncharacterized protein</fullName>
    </submittedName>
</protein>
<proteinExistence type="predicted"/>
<dbReference type="AlphaFoldDB" id="A0A378UIK6"/>
<evidence type="ECO:0000313" key="1">
    <source>
        <dbReference type="EMBL" id="STZ76312.1"/>
    </source>
</evidence>
<keyword evidence="2" id="KW-1185">Reference proteome</keyword>
<reference evidence="1 2" key="1">
    <citation type="submission" date="2018-06" db="EMBL/GenBank/DDBJ databases">
        <authorList>
            <consortium name="Pathogen Informatics"/>
            <person name="Doyle S."/>
        </authorList>
    </citation>
    <scope>NUCLEOTIDE SEQUENCE [LARGE SCALE GENOMIC DNA]</scope>
    <source>
        <strain evidence="1 2">NCTC10295</strain>
    </source>
</reference>
<gene>
    <name evidence="1" type="ORF">NCTC10295_01073</name>
</gene>
<dbReference type="RefSeq" id="WP_066076072.1">
    <property type="nucleotide sequence ID" value="NZ_CP181246.1"/>
</dbReference>
<name>A0A378UIK6_BERDE</name>
<accession>A0A378UIK6</accession>
<evidence type="ECO:0000313" key="2">
    <source>
        <dbReference type="Proteomes" id="UP000254651"/>
    </source>
</evidence>